<dbReference type="Proteomes" id="UP001157910">
    <property type="component" value="Unassembled WGS sequence"/>
</dbReference>
<sequence>MPKTASDTRFSNLRDMPRVFRPLVIGPVSG</sequence>
<gene>
    <name evidence="1" type="ORF">SAMN06296065_104130</name>
</gene>
<name>A0ABY1QD17_9SPHN</name>
<reference evidence="1 2" key="1">
    <citation type="submission" date="2017-05" db="EMBL/GenBank/DDBJ databases">
        <authorList>
            <person name="Varghese N."/>
            <person name="Submissions S."/>
        </authorList>
    </citation>
    <scope>NUCLEOTIDE SEQUENCE [LARGE SCALE GENOMIC DNA]</scope>
    <source>
        <strain evidence="1 2">SM16</strain>
    </source>
</reference>
<comment type="caution">
    <text evidence="1">The sequence shown here is derived from an EMBL/GenBank/DDBJ whole genome shotgun (WGS) entry which is preliminary data.</text>
</comment>
<evidence type="ECO:0000313" key="2">
    <source>
        <dbReference type="Proteomes" id="UP001157910"/>
    </source>
</evidence>
<dbReference type="EMBL" id="FXUI01000004">
    <property type="protein sequence ID" value="SMP67041.1"/>
    <property type="molecule type" value="Genomic_DNA"/>
</dbReference>
<accession>A0ABY1QD17</accession>
<evidence type="ECO:0000313" key="1">
    <source>
        <dbReference type="EMBL" id="SMP67041.1"/>
    </source>
</evidence>
<protein>
    <submittedName>
        <fullName evidence="1">Uncharacterized protein</fullName>
    </submittedName>
</protein>
<keyword evidence="2" id="KW-1185">Reference proteome</keyword>
<proteinExistence type="predicted"/>
<organism evidence="1 2">
    <name type="scientific">Novosphingobium panipatense</name>
    <dbReference type="NCBI Taxonomy" id="428991"/>
    <lineage>
        <taxon>Bacteria</taxon>
        <taxon>Pseudomonadati</taxon>
        <taxon>Pseudomonadota</taxon>
        <taxon>Alphaproteobacteria</taxon>
        <taxon>Sphingomonadales</taxon>
        <taxon>Sphingomonadaceae</taxon>
        <taxon>Novosphingobium</taxon>
    </lineage>
</organism>